<evidence type="ECO:0000313" key="3">
    <source>
        <dbReference type="Ensembl" id="ENSONIP00000016277.2"/>
    </source>
</evidence>
<feature type="repeat" description="ANK" evidence="1">
    <location>
        <begin position="91"/>
        <end position="127"/>
    </location>
</feature>
<protein>
    <submittedName>
        <fullName evidence="3">Uncharacterized protein</fullName>
    </submittedName>
</protein>
<sequence>MATMEPVNKPGKRRRGRCKKGKQSHHGALGRQMFPAVAAENPEKCAVNENQLSLNQQSLPPLHVACLYGELGAVQLLVKSRQQWINSSDSQGRRPLHMVLSYQSFPRTCACLRYLLEHGADVNASTTDLGQTPLHLAASEGFLDCVEILVKAGADVLAKDSLGQTPLDLACIWCHRKIARYLKSCMWHVNKEKERKERVLVQALYTDLVGMAKQNNLTRKTLTDEKVAEWANKKGVALLKDFSPRGQACSQRNPSQNLTSVTASPFGGTAPAGNFSTPPGGTARLAPLLTCLWMYLRGCCFPEPSPPGSPAHRTLSHRTSWRSSIKNALRSTAPPPGQRWPCVWLRCWSLDTTDFPSLG</sequence>
<dbReference type="Ensembl" id="ENSONIT00000016292.2">
    <property type="protein sequence ID" value="ENSONIP00000016277.2"/>
    <property type="gene ID" value="ENSONIG00000012939.2"/>
</dbReference>
<dbReference type="HOGENOM" id="CLU_038440_0_0_1"/>
<name>I3K582_ORENI</name>
<accession>I3K582</accession>
<dbReference type="InterPro" id="IPR036770">
    <property type="entry name" value="Ankyrin_rpt-contain_sf"/>
</dbReference>
<feature type="repeat" description="ANK" evidence="1">
    <location>
        <begin position="129"/>
        <end position="161"/>
    </location>
</feature>
<keyword evidence="4" id="KW-1185">Reference proteome</keyword>
<dbReference type="Gene3D" id="1.25.40.20">
    <property type="entry name" value="Ankyrin repeat-containing domain"/>
    <property type="match status" value="1"/>
</dbReference>
<dbReference type="GeneTree" id="ENSGT00390000005650"/>
<feature type="compositionally biased region" description="Basic residues" evidence="2">
    <location>
        <begin position="10"/>
        <end position="25"/>
    </location>
</feature>
<dbReference type="AlphaFoldDB" id="I3K582"/>
<organism evidence="3 4">
    <name type="scientific">Oreochromis niloticus</name>
    <name type="common">Nile tilapia</name>
    <name type="synonym">Tilapia nilotica</name>
    <dbReference type="NCBI Taxonomy" id="8128"/>
    <lineage>
        <taxon>Eukaryota</taxon>
        <taxon>Metazoa</taxon>
        <taxon>Chordata</taxon>
        <taxon>Craniata</taxon>
        <taxon>Vertebrata</taxon>
        <taxon>Euteleostomi</taxon>
        <taxon>Actinopterygii</taxon>
        <taxon>Neopterygii</taxon>
        <taxon>Teleostei</taxon>
        <taxon>Neoteleostei</taxon>
        <taxon>Acanthomorphata</taxon>
        <taxon>Ovalentaria</taxon>
        <taxon>Cichlomorphae</taxon>
        <taxon>Cichliformes</taxon>
        <taxon>Cichlidae</taxon>
        <taxon>African cichlids</taxon>
        <taxon>Pseudocrenilabrinae</taxon>
        <taxon>Oreochromini</taxon>
        <taxon>Oreochromis</taxon>
    </lineage>
</organism>
<reference evidence="3" key="3">
    <citation type="submission" date="2025-09" db="UniProtKB">
        <authorList>
            <consortium name="Ensembl"/>
        </authorList>
    </citation>
    <scope>IDENTIFICATION</scope>
</reference>
<evidence type="ECO:0000256" key="1">
    <source>
        <dbReference type="PROSITE-ProRule" id="PRU00023"/>
    </source>
</evidence>
<reference evidence="4" key="1">
    <citation type="submission" date="2012-01" db="EMBL/GenBank/DDBJ databases">
        <title>The Genome Sequence of Oreochromis niloticus (Nile Tilapia).</title>
        <authorList>
            <consortium name="Broad Institute Genome Assembly Team"/>
            <consortium name="Broad Institute Sequencing Platform"/>
            <person name="Di Palma F."/>
            <person name="Johnson J."/>
            <person name="Lander E.S."/>
            <person name="Lindblad-Toh K."/>
        </authorList>
    </citation>
    <scope>NUCLEOTIDE SEQUENCE [LARGE SCALE GENOMIC DNA]</scope>
</reference>
<dbReference type="STRING" id="8128.ENSONIP00000030167"/>
<proteinExistence type="predicted"/>
<gene>
    <name evidence="3" type="primary">ankrd53</name>
</gene>
<dbReference type="PANTHER" id="PTHR24160:SF1">
    <property type="entry name" value="ANKYRIN REPEAT DOMAIN-CONTAINING PROTEIN 53"/>
    <property type="match status" value="1"/>
</dbReference>
<reference evidence="3" key="2">
    <citation type="submission" date="2025-08" db="UniProtKB">
        <authorList>
            <consortium name="Ensembl"/>
        </authorList>
    </citation>
    <scope>IDENTIFICATION</scope>
</reference>
<dbReference type="InterPro" id="IPR042335">
    <property type="entry name" value="ANKRD53"/>
</dbReference>
<evidence type="ECO:0000313" key="4">
    <source>
        <dbReference type="Proteomes" id="UP000005207"/>
    </source>
</evidence>
<dbReference type="SMART" id="SM00248">
    <property type="entry name" value="ANK"/>
    <property type="match status" value="4"/>
</dbReference>
<dbReference type="PROSITE" id="PS50297">
    <property type="entry name" value="ANK_REP_REGION"/>
    <property type="match status" value="2"/>
</dbReference>
<feature type="region of interest" description="Disordered" evidence="2">
    <location>
        <begin position="1"/>
        <end position="32"/>
    </location>
</feature>
<dbReference type="GO" id="GO:0060236">
    <property type="term" value="P:regulation of mitotic spindle organization"/>
    <property type="evidence" value="ECO:0007669"/>
    <property type="project" value="TreeGrafter"/>
</dbReference>
<dbReference type="GO" id="GO:0007080">
    <property type="term" value="P:mitotic metaphase chromosome alignment"/>
    <property type="evidence" value="ECO:0007669"/>
    <property type="project" value="TreeGrafter"/>
</dbReference>
<dbReference type="Pfam" id="PF12796">
    <property type="entry name" value="Ank_2"/>
    <property type="match status" value="1"/>
</dbReference>
<dbReference type="eggNOG" id="KOG4177">
    <property type="taxonomic scope" value="Eukaryota"/>
</dbReference>
<dbReference type="Proteomes" id="UP000005207">
    <property type="component" value="Linkage group LG3"/>
</dbReference>
<dbReference type="InterPro" id="IPR002110">
    <property type="entry name" value="Ankyrin_rpt"/>
</dbReference>
<keyword evidence="1" id="KW-0040">ANK repeat</keyword>
<dbReference type="SUPFAM" id="SSF48403">
    <property type="entry name" value="Ankyrin repeat"/>
    <property type="match status" value="1"/>
</dbReference>
<evidence type="ECO:0000256" key="2">
    <source>
        <dbReference type="SAM" id="MobiDB-lite"/>
    </source>
</evidence>
<dbReference type="GO" id="GO:1902412">
    <property type="term" value="P:regulation of mitotic cytokinesis"/>
    <property type="evidence" value="ECO:0007669"/>
    <property type="project" value="InterPro"/>
</dbReference>
<dbReference type="PROSITE" id="PS50088">
    <property type="entry name" value="ANK_REPEAT"/>
    <property type="match status" value="2"/>
</dbReference>
<dbReference type="GO" id="GO:0031116">
    <property type="term" value="P:positive regulation of microtubule polymerization"/>
    <property type="evidence" value="ECO:0007669"/>
    <property type="project" value="TreeGrafter"/>
</dbReference>
<dbReference type="PANTHER" id="PTHR24160">
    <property type="entry name" value="ANKYRIN REPEAT DOMAIN-CONTAINING PROTEIN 53"/>
    <property type="match status" value="1"/>
</dbReference>
<dbReference type="GO" id="GO:0000922">
    <property type="term" value="C:spindle pole"/>
    <property type="evidence" value="ECO:0007669"/>
    <property type="project" value="TreeGrafter"/>
</dbReference>